<comment type="caution">
    <text evidence="7">The sequence shown here is derived from an EMBL/GenBank/DDBJ whole genome shotgun (WGS) entry which is preliminary data.</text>
</comment>
<proteinExistence type="predicted"/>
<dbReference type="Proteomes" id="UP001180020">
    <property type="component" value="Unassembled WGS sequence"/>
</dbReference>
<organism evidence="7 8">
    <name type="scientific">Acorus calamus</name>
    <name type="common">Sweet flag</name>
    <dbReference type="NCBI Taxonomy" id="4465"/>
    <lineage>
        <taxon>Eukaryota</taxon>
        <taxon>Viridiplantae</taxon>
        <taxon>Streptophyta</taxon>
        <taxon>Embryophyta</taxon>
        <taxon>Tracheophyta</taxon>
        <taxon>Spermatophyta</taxon>
        <taxon>Magnoliopsida</taxon>
        <taxon>Liliopsida</taxon>
        <taxon>Acoraceae</taxon>
        <taxon>Acorus</taxon>
    </lineage>
</organism>
<reference evidence="7" key="2">
    <citation type="submission" date="2023-06" db="EMBL/GenBank/DDBJ databases">
        <authorList>
            <person name="Ma L."/>
            <person name="Liu K.-W."/>
            <person name="Li Z."/>
            <person name="Hsiao Y.-Y."/>
            <person name="Qi Y."/>
            <person name="Fu T."/>
            <person name="Tang G."/>
            <person name="Zhang D."/>
            <person name="Sun W.-H."/>
            <person name="Liu D.-K."/>
            <person name="Li Y."/>
            <person name="Chen G.-Z."/>
            <person name="Liu X.-D."/>
            <person name="Liao X.-Y."/>
            <person name="Jiang Y.-T."/>
            <person name="Yu X."/>
            <person name="Hao Y."/>
            <person name="Huang J."/>
            <person name="Zhao X.-W."/>
            <person name="Ke S."/>
            <person name="Chen Y.-Y."/>
            <person name="Wu W.-L."/>
            <person name="Hsu J.-L."/>
            <person name="Lin Y.-F."/>
            <person name="Huang M.-D."/>
            <person name="Li C.-Y."/>
            <person name="Huang L."/>
            <person name="Wang Z.-W."/>
            <person name="Zhao X."/>
            <person name="Zhong W.-Y."/>
            <person name="Peng D.-H."/>
            <person name="Ahmad S."/>
            <person name="Lan S."/>
            <person name="Zhang J.-S."/>
            <person name="Tsai W.-C."/>
            <person name="Van De Peer Y."/>
            <person name="Liu Z.-J."/>
        </authorList>
    </citation>
    <scope>NUCLEOTIDE SEQUENCE</scope>
    <source>
        <strain evidence="7">CP</strain>
        <tissue evidence="7">Leaves</tissue>
    </source>
</reference>
<evidence type="ECO:0000259" key="5">
    <source>
        <dbReference type="Pfam" id="PF13947"/>
    </source>
</evidence>
<protein>
    <submittedName>
        <fullName evidence="7">Uncharacterized protein</fullName>
    </submittedName>
</protein>
<dbReference type="Pfam" id="PF14380">
    <property type="entry name" value="WAK_assoc"/>
    <property type="match status" value="1"/>
</dbReference>
<evidence type="ECO:0000313" key="8">
    <source>
        <dbReference type="Proteomes" id="UP001180020"/>
    </source>
</evidence>
<dbReference type="GO" id="GO:0016020">
    <property type="term" value="C:membrane"/>
    <property type="evidence" value="ECO:0007669"/>
    <property type="project" value="UniProtKB-SubCell"/>
</dbReference>
<feature type="domain" description="Wall-associated receptor kinase galacturonan-binding" evidence="5">
    <location>
        <begin position="33"/>
        <end position="100"/>
    </location>
</feature>
<dbReference type="Pfam" id="PF13947">
    <property type="entry name" value="GUB_WAK_bind"/>
    <property type="match status" value="1"/>
</dbReference>
<evidence type="ECO:0000256" key="3">
    <source>
        <dbReference type="ARBA" id="ARBA00023180"/>
    </source>
</evidence>
<reference evidence="7" key="1">
    <citation type="journal article" date="2023" name="Nat. Commun.">
        <title>Diploid and tetraploid genomes of Acorus and the evolution of monocots.</title>
        <authorList>
            <person name="Ma L."/>
            <person name="Liu K.W."/>
            <person name="Li Z."/>
            <person name="Hsiao Y.Y."/>
            <person name="Qi Y."/>
            <person name="Fu T."/>
            <person name="Tang G.D."/>
            <person name="Zhang D."/>
            <person name="Sun W.H."/>
            <person name="Liu D.K."/>
            <person name="Li Y."/>
            <person name="Chen G.Z."/>
            <person name="Liu X.D."/>
            <person name="Liao X.Y."/>
            <person name="Jiang Y.T."/>
            <person name="Yu X."/>
            <person name="Hao Y."/>
            <person name="Huang J."/>
            <person name="Zhao X.W."/>
            <person name="Ke S."/>
            <person name="Chen Y.Y."/>
            <person name="Wu W.L."/>
            <person name="Hsu J.L."/>
            <person name="Lin Y.F."/>
            <person name="Huang M.D."/>
            <person name="Li C.Y."/>
            <person name="Huang L."/>
            <person name="Wang Z.W."/>
            <person name="Zhao X."/>
            <person name="Zhong W.Y."/>
            <person name="Peng D.H."/>
            <person name="Ahmad S."/>
            <person name="Lan S."/>
            <person name="Zhang J.S."/>
            <person name="Tsai W.C."/>
            <person name="Van de Peer Y."/>
            <person name="Liu Z.J."/>
        </authorList>
    </citation>
    <scope>NUCLEOTIDE SEQUENCE</scope>
    <source>
        <strain evidence="7">CP</strain>
    </source>
</reference>
<evidence type="ECO:0000256" key="4">
    <source>
        <dbReference type="SAM" id="SignalP"/>
    </source>
</evidence>
<sequence length="298" mass="33644">MSASSMFSSFSILLLSFFIPPCLSQTNHQYERCSPIPFNCGKFSFNVTYPFSIDGSQSGCSYPGLHLACTSDNFTQLWISNTSYQVRTIDYQKQILTIADLTYTNKDCPLPPGNTTLDVSLFEYTGDDRNVSFYYCSNIDEFYSMPYDGNDSIHRFSCYPNTGLGDYYYTIYELPLLQQANFKCSVFFRVPVYASFVNDLTNTTEEKGLVTLKEALSVGFDVAWIPGKGWCNGCVQSGGRCGYDLRKPNDPLCHCPNHSYPTSCSLINWRVLEMLKDELELTMSLNGCCTVNKMTILL</sequence>
<dbReference type="PANTHER" id="PTHR33138">
    <property type="entry name" value="OS01G0690200 PROTEIN"/>
    <property type="match status" value="1"/>
</dbReference>
<dbReference type="EMBL" id="JAUJYO010000001">
    <property type="protein sequence ID" value="KAK1324846.1"/>
    <property type="molecule type" value="Genomic_DNA"/>
</dbReference>
<feature type="chain" id="PRO_5043474213" evidence="4">
    <location>
        <begin position="25"/>
        <end position="298"/>
    </location>
</feature>
<feature type="signal peptide" evidence="4">
    <location>
        <begin position="1"/>
        <end position="24"/>
    </location>
</feature>
<gene>
    <name evidence="7" type="ORF">QJS10_CPA01g01492</name>
</gene>
<dbReference type="AlphaFoldDB" id="A0AAV9FFQ8"/>
<dbReference type="GO" id="GO:0030247">
    <property type="term" value="F:polysaccharide binding"/>
    <property type="evidence" value="ECO:0007669"/>
    <property type="project" value="InterPro"/>
</dbReference>
<evidence type="ECO:0000256" key="1">
    <source>
        <dbReference type="ARBA" id="ARBA00004167"/>
    </source>
</evidence>
<dbReference type="PANTHER" id="PTHR33138:SF75">
    <property type="entry name" value="WALL-ASSOCIATED RECEPTOR KINASE GALACTURONAN-BINDING DOMAIN-CONTAINING PROTEIN"/>
    <property type="match status" value="1"/>
</dbReference>
<evidence type="ECO:0000313" key="7">
    <source>
        <dbReference type="EMBL" id="KAK1324846.1"/>
    </source>
</evidence>
<evidence type="ECO:0000259" key="6">
    <source>
        <dbReference type="Pfam" id="PF14380"/>
    </source>
</evidence>
<accession>A0AAV9FFQ8</accession>
<feature type="domain" description="Wall-associated receptor kinase C-terminal" evidence="6">
    <location>
        <begin position="179"/>
        <end position="257"/>
    </location>
</feature>
<keyword evidence="3" id="KW-0325">Glycoprotein</keyword>
<dbReference type="InterPro" id="IPR025287">
    <property type="entry name" value="WAK_GUB"/>
</dbReference>
<keyword evidence="8" id="KW-1185">Reference proteome</keyword>
<dbReference type="InterPro" id="IPR032872">
    <property type="entry name" value="WAK_assoc_C"/>
</dbReference>
<evidence type="ECO:0000256" key="2">
    <source>
        <dbReference type="ARBA" id="ARBA00022729"/>
    </source>
</evidence>
<name>A0AAV9FFQ8_ACOCL</name>
<keyword evidence="2 4" id="KW-0732">Signal</keyword>
<comment type="subcellular location">
    <subcellularLocation>
        <location evidence="1">Membrane</location>
        <topology evidence="1">Single-pass membrane protein</topology>
    </subcellularLocation>
</comment>